<gene>
    <name evidence="1" type="ORF">H7U22_18970</name>
</gene>
<evidence type="ECO:0000313" key="1">
    <source>
        <dbReference type="EMBL" id="MBC6112510.1"/>
    </source>
</evidence>
<dbReference type="EMBL" id="JACRYL010000022">
    <property type="protein sequence ID" value="MBC6112510.1"/>
    <property type="molecule type" value="Genomic_DNA"/>
</dbReference>
<comment type="caution">
    <text evidence="1">The sequence shown here is derived from an EMBL/GenBank/DDBJ whole genome shotgun (WGS) entry which is preliminary data.</text>
</comment>
<organism evidence="1 2">
    <name type="scientific">Pedobacter fastidiosus</name>
    <dbReference type="NCBI Taxonomy" id="2765361"/>
    <lineage>
        <taxon>Bacteria</taxon>
        <taxon>Pseudomonadati</taxon>
        <taxon>Bacteroidota</taxon>
        <taxon>Sphingobacteriia</taxon>
        <taxon>Sphingobacteriales</taxon>
        <taxon>Sphingobacteriaceae</taxon>
        <taxon>Pedobacter</taxon>
    </lineage>
</organism>
<reference evidence="1 2" key="1">
    <citation type="submission" date="2020-08" db="EMBL/GenBank/DDBJ databases">
        <authorList>
            <person name="Sun Q."/>
            <person name="Inoue M."/>
        </authorList>
    </citation>
    <scope>NUCLEOTIDE SEQUENCE [LARGE SCALE GENOMIC DNA]</scope>
    <source>
        <strain evidence="1 2">CCM 8938</strain>
    </source>
</reference>
<dbReference type="Proteomes" id="UP000652755">
    <property type="component" value="Unassembled WGS sequence"/>
</dbReference>
<keyword evidence="2" id="KW-1185">Reference proteome</keyword>
<name>A0ABR7KWU6_9SPHI</name>
<dbReference type="RefSeq" id="WP_187072931.1">
    <property type="nucleotide sequence ID" value="NZ_JACRYL010000022.1"/>
</dbReference>
<protein>
    <submittedName>
        <fullName evidence="1">Uncharacterized protein</fullName>
    </submittedName>
</protein>
<proteinExistence type="predicted"/>
<sequence length="154" mass="18321">MFSNLNFTFVHIRKTGLILESLSKKEIQKPLPEQHLNYLFLFNDEYICHATAFDEILVELKYANNIQWFGKKSYARLYYNVLVKYGIMKKLGIEDVAKCFATRFSGILYTTFKGVEDNAYEEERIEMEIQHKFRMFPGLSFHKIIEFHNKNQSL</sequence>
<accession>A0ABR7KWU6</accession>
<evidence type="ECO:0000313" key="2">
    <source>
        <dbReference type="Proteomes" id="UP000652755"/>
    </source>
</evidence>